<dbReference type="STRING" id="444597.BST26_17500"/>
<name>A0A1X0D1N7_9MYCO</name>
<keyword evidence="3" id="KW-0804">Transcription</keyword>
<evidence type="ECO:0000256" key="3">
    <source>
        <dbReference type="ARBA" id="ARBA00023163"/>
    </source>
</evidence>
<evidence type="ECO:0000313" key="4">
    <source>
        <dbReference type="EMBL" id="ORA66139.1"/>
    </source>
</evidence>
<keyword evidence="1" id="KW-0805">Transcription regulation</keyword>
<dbReference type="InterPro" id="IPR050109">
    <property type="entry name" value="HTH-type_TetR-like_transc_reg"/>
</dbReference>
<accession>A0A1X0D1N7</accession>
<keyword evidence="2" id="KW-0238">DNA-binding</keyword>
<evidence type="ECO:0000256" key="2">
    <source>
        <dbReference type="ARBA" id="ARBA00023125"/>
    </source>
</evidence>
<dbReference type="OrthoDB" id="8479950at2"/>
<dbReference type="InterPro" id="IPR001647">
    <property type="entry name" value="HTH_TetR"/>
</dbReference>
<dbReference type="PANTHER" id="PTHR30055:SF234">
    <property type="entry name" value="HTH-TYPE TRANSCRIPTIONAL REGULATOR BETI"/>
    <property type="match status" value="1"/>
</dbReference>
<reference evidence="4 5" key="1">
    <citation type="submission" date="2016-12" db="EMBL/GenBank/DDBJ databases">
        <title>The new phylogeny of genus Mycobacterium.</title>
        <authorList>
            <person name="Tortoli E."/>
            <person name="Trovato A."/>
            <person name="Cirillo D.M."/>
        </authorList>
    </citation>
    <scope>NUCLEOTIDE SEQUENCE [LARGE SCALE GENOMIC DNA]</scope>
    <source>
        <strain evidence="4 5">DSM 45130</strain>
    </source>
</reference>
<dbReference type="PROSITE" id="PS50977">
    <property type="entry name" value="HTH_TETR_2"/>
    <property type="match status" value="1"/>
</dbReference>
<keyword evidence="5" id="KW-1185">Reference proteome</keyword>
<evidence type="ECO:0000256" key="1">
    <source>
        <dbReference type="ARBA" id="ARBA00023015"/>
    </source>
</evidence>
<proteinExistence type="predicted"/>
<dbReference type="InterPro" id="IPR009057">
    <property type="entry name" value="Homeodomain-like_sf"/>
</dbReference>
<protein>
    <submittedName>
        <fullName evidence="4">Uncharacterized protein</fullName>
    </submittedName>
</protein>
<organism evidence="4 5">
    <name type="scientific">Mycolicibacterium insubricum</name>
    <dbReference type="NCBI Taxonomy" id="444597"/>
    <lineage>
        <taxon>Bacteria</taxon>
        <taxon>Bacillati</taxon>
        <taxon>Actinomycetota</taxon>
        <taxon>Actinomycetes</taxon>
        <taxon>Mycobacteriales</taxon>
        <taxon>Mycobacteriaceae</taxon>
        <taxon>Mycolicibacterium</taxon>
    </lineage>
</organism>
<dbReference type="SUPFAM" id="SSF46689">
    <property type="entry name" value="Homeodomain-like"/>
    <property type="match status" value="1"/>
</dbReference>
<dbReference type="AlphaFoldDB" id="A0A1X0D1N7"/>
<comment type="caution">
    <text evidence="4">The sequence shown here is derived from an EMBL/GenBank/DDBJ whole genome shotgun (WGS) entry which is preliminary data.</text>
</comment>
<sequence>MVSILGWHLDGEPHGRGRVIVSTKTEPSARKAQAEETRRRILDVALEAFSATHYEAVAVSDIAASAGVAHGLLFHYFKNKRGLYLAAMEEAAREFDAAHQDDPELPPGVQMRQRFCSQFAYLARHRGLATRLVLGGRGADPEAWSFFEQQRWHQIDRGCVALGLDPEKPALRMMLRASTAAVDSVAAFWHQNGELFDVDALAEVLFEQTVAALRGAAQLDPTLQPAVDRAIRQLRESA</sequence>
<dbReference type="GO" id="GO:0000976">
    <property type="term" value="F:transcription cis-regulatory region binding"/>
    <property type="evidence" value="ECO:0007669"/>
    <property type="project" value="TreeGrafter"/>
</dbReference>
<dbReference type="GO" id="GO:0003700">
    <property type="term" value="F:DNA-binding transcription factor activity"/>
    <property type="evidence" value="ECO:0007669"/>
    <property type="project" value="TreeGrafter"/>
</dbReference>
<dbReference type="Pfam" id="PF00440">
    <property type="entry name" value="TetR_N"/>
    <property type="match status" value="1"/>
</dbReference>
<dbReference type="PANTHER" id="PTHR30055">
    <property type="entry name" value="HTH-TYPE TRANSCRIPTIONAL REGULATOR RUTR"/>
    <property type="match status" value="1"/>
</dbReference>
<dbReference type="Proteomes" id="UP000192801">
    <property type="component" value="Unassembled WGS sequence"/>
</dbReference>
<gene>
    <name evidence="4" type="ORF">BST26_17500</name>
</gene>
<dbReference type="EMBL" id="MVHS01000053">
    <property type="protein sequence ID" value="ORA66139.1"/>
    <property type="molecule type" value="Genomic_DNA"/>
</dbReference>
<dbReference type="PRINTS" id="PR00455">
    <property type="entry name" value="HTHTETR"/>
</dbReference>
<evidence type="ECO:0000313" key="5">
    <source>
        <dbReference type="Proteomes" id="UP000192801"/>
    </source>
</evidence>
<dbReference type="Gene3D" id="1.10.357.10">
    <property type="entry name" value="Tetracycline Repressor, domain 2"/>
    <property type="match status" value="1"/>
</dbReference>